<keyword evidence="4 7" id="KW-0665">Pyrimidine biosynthesis</keyword>
<accession>A0A291GQ19</accession>
<feature type="binding site" evidence="7">
    <location>
        <position position="55"/>
    </location>
    <ligand>
        <name>carbamoyl phosphate</name>
        <dbReference type="ChEBI" id="CHEBI:58228"/>
    </ligand>
</feature>
<evidence type="ECO:0000256" key="7">
    <source>
        <dbReference type="HAMAP-Rule" id="MF_00001"/>
    </source>
</evidence>
<dbReference type="PROSITE" id="PS00097">
    <property type="entry name" value="CARBAMOYLTRANSFERASE"/>
    <property type="match status" value="1"/>
</dbReference>
<dbReference type="InterPro" id="IPR036901">
    <property type="entry name" value="Asp/Orn_carbamoylTrfase_sf"/>
</dbReference>
<sequence>MKHFIAISDLTREEALSVLATAEHMADTQSRAIRKLPTLVGATVVNLFFEDSTRTRISFEAAAKRLSADVINFSAKGSSLSKGESLKDTALTLQAMGADAVVVRSGSSGAAHLLAHAGWIDQPIVNAGDGAHEHPTQAMLDAFTLRRHLRPGDPRAGLDGLHVVIVGDVLHSRVARSNVLLLTLLGARVTLVAPPALVPVGASAWPCAISYDLDAALADSPDAVMMLRVQRERMVGGGFFPTEGEYSRRYGLTVARAAALPEHAIVLHPGPMNRGFEIAGAVADSPRSVIVEQVASGVFVRMAVLYHLLATDAREAHREN</sequence>
<comment type="function">
    <text evidence="5 7">Catalyzes the condensation of carbamoyl phosphate and aspartate to form carbamoyl aspartate and inorganic phosphate, the committed step in the de novo pyrimidine nucleotide biosynthesis pathway.</text>
</comment>
<feature type="binding site" evidence="7">
    <location>
        <position position="104"/>
    </location>
    <ligand>
        <name>carbamoyl phosphate</name>
        <dbReference type="ChEBI" id="CHEBI:58228"/>
    </ligand>
</feature>
<dbReference type="GO" id="GO:0006207">
    <property type="term" value="P:'de novo' pyrimidine nucleobase biosynthetic process"/>
    <property type="evidence" value="ECO:0007669"/>
    <property type="project" value="InterPro"/>
</dbReference>
<gene>
    <name evidence="7" type="primary">pyrB</name>
    <name evidence="10" type="ORF">CFK38_12190</name>
</gene>
<evidence type="ECO:0000313" key="11">
    <source>
        <dbReference type="Proteomes" id="UP000218165"/>
    </source>
</evidence>
<reference evidence="11" key="1">
    <citation type="submission" date="2017-09" db="EMBL/GenBank/DDBJ databases">
        <title>Brachybacterium sp. VM2412.</title>
        <authorList>
            <person name="Tak E.J."/>
            <person name="Bae J.-W."/>
        </authorList>
    </citation>
    <scope>NUCLEOTIDE SEQUENCE [LARGE SCALE GENOMIC DNA]</scope>
    <source>
        <strain evidence="11">VM2412</strain>
    </source>
</reference>
<feature type="binding site" evidence="7">
    <location>
        <position position="54"/>
    </location>
    <ligand>
        <name>carbamoyl phosphate</name>
        <dbReference type="ChEBI" id="CHEBI:58228"/>
    </ligand>
</feature>
<name>A0A291GQ19_9MICO</name>
<dbReference type="Gene3D" id="3.40.50.1370">
    <property type="entry name" value="Aspartate/ornithine carbamoyltransferase"/>
    <property type="match status" value="2"/>
</dbReference>
<dbReference type="GO" id="GO:0016597">
    <property type="term" value="F:amino acid binding"/>
    <property type="evidence" value="ECO:0007669"/>
    <property type="project" value="InterPro"/>
</dbReference>
<dbReference type="GO" id="GO:0005829">
    <property type="term" value="C:cytosol"/>
    <property type="evidence" value="ECO:0007669"/>
    <property type="project" value="TreeGrafter"/>
</dbReference>
<evidence type="ECO:0000256" key="2">
    <source>
        <dbReference type="ARBA" id="ARBA00008896"/>
    </source>
</evidence>
<dbReference type="InterPro" id="IPR002082">
    <property type="entry name" value="Asp_carbamoyltransf"/>
</dbReference>
<evidence type="ECO:0000259" key="9">
    <source>
        <dbReference type="Pfam" id="PF02729"/>
    </source>
</evidence>
<organism evidence="10 11">
    <name type="scientific">Brachybacterium vulturis</name>
    <dbReference type="NCBI Taxonomy" id="2017484"/>
    <lineage>
        <taxon>Bacteria</taxon>
        <taxon>Bacillati</taxon>
        <taxon>Actinomycetota</taxon>
        <taxon>Actinomycetes</taxon>
        <taxon>Micrococcales</taxon>
        <taxon>Dermabacteraceae</taxon>
        <taxon>Brachybacterium</taxon>
    </lineage>
</organism>
<dbReference type="AlphaFoldDB" id="A0A291GQ19"/>
<evidence type="ECO:0000256" key="3">
    <source>
        <dbReference type="ARBA" id="ARBA00022679"/>
    </source>
</evidence>
<dbReference type="OrthoDB" id="9774690at2"/>
<feature type="domain" description="Aspartate/ornithine carbamoyltransferase Asp/Orn-binding" evidence="8">
    <location>
        <begin position="159"/>
        <end position="308"/>
    </location>
</feature>
<dbReference type="SUPFAM" id="SSF53671">
    <property type="entry name" value="Aspartate/ornithine carbamoyltransferase"/>
    <property type="match status" value="1"/>
</dbReference>
<dbReference type="Proteomes" id="UP000218165">
    <property type="component" value="Chromosome"/>
</dbReference>
<dbReference type="EMBL" id="CP023563">
    <property type="protein sequence ID" value="ATG52200.1"/>
    <property type="molecule type" value="Genomic_DNA"/>
</dbReference>
<dbReference type="InterPro" id="IPR006132">
    <property type="entry name" value="Asp/Orn_carbamoyltranf_P-bd"/>
</dbReference>
<dbReference type="GO" id="GO:0044205">
    <property type="term" value="P:'de novo' UMP biosynthetic process"/>
    <property type="evidence" value="ECO:0007669"/>
    <property type="project" value="UniProtKB-UniRule"/>
</dbReference>
<dbReference type="InterPro" id="IPR006131">
    <property type="entry name" value="Asp_carbamoyltransf_Asp/Orn-bd"/>
</dbReference>
<keyword evidence="11" id="KW-1185">Reference proteome</keyword>
<feature type="binding site" evidence="7">
    <location>
        <position position="270"/>
    </location>
    <ligand>
        <name>carbamoyl phosphate</name>
        <dbReference type="ChEBI" id="CHEBI:58228"/>
    </ligand>
</feature>
<feature type="binding site" evidence="7">
    <location>
        <position position="173"/>
    </location>
    <ligand>
        <name>L-aspartate</name>
        <dbReference type="ChEBI" id="CHEBI:29991"/>
    </ligand>
</feature>
<evidence type="ECO:0000256" key="1">
    <source>
        <dbReference type="ARBA" id="ARBA00004852"/>
    </source>
</evidence>
<evidence type="ECO:0000259" key="8">
    <source>
        <dbReference type="Pfam" id="PF00185"/>
    </source>
</evidence>
<evidence type="ECO:0000256" key="5">
    <source>
        <dbReference type="ARBA" id="ARBA00043884"/>
    </source>
</evidence>
<dbReference type="PANTHER" id="PTHR45753:SF6">
    <property type="entry name" value="ASPARTATE CARBAMOYLTRANSFERASE"/>
    <property type="match status" value="1"/>
</dbReference>
<keyword evidence="3 7" id="KW-0808">Transferase</keyword>
<comment type="subunit">
    <text evidence="7">Heterododecamer (2C3:3R2) of six catalytic PyrB chains organized as two trimers (C3), and six regulatory PyrI chains organized as three dimers (R2).</text>
</comment>
<comment type="pathway">
    <text evidence="1 7">Pyrimidine metabolism; UMP biosynthesis via de novo pathway; (S)-dihydroorotate from bicarbonate: step 2/3.</text>
</comment>
<dbReference type="EC" id="2.1.3.2" evidence="7"/>
<dbReference type="HAMAP" id="MF_00001">
    <property type="entry name" value="Asp_carb_tr"/>
    <property type="match status" value="1"/>
</dbReference>
<dbReference type="NCBIfam" id="NF002032">
    <property type="entry name" value="PRK00856.1"/>
    <property type="match status" value="1"/>
</dbReference>
<protein>
    <recommendedName>
        <fullName evidence="7">Aspartate carbamoyltransferase</fullName>
        <ecNumber evidence="7">2.1.3.2</ecNumber>
    </recommendedName>
    <alternativeName>
        <fullName evidence="7">Aspartate transcarbamylase</fullName>
        <shortName evidence="7">ATCase</shortName>
    </alternativeName>
</protein>
<dbReference type="Pfam" id="PF02729">
    <property type="entry name" value="OTCace_N"/>
    <property type="match status" value="1"/>
</dbReference>
<feature type="binding site" evidence="7">
    <location>
        <position position="228"/>
    </location>
    <ligand>
        <name>L-aspartate</name>
        <dbReference type="ChEBI" id="CHEBI:29991"/>
    </ligand>
</feature>
<evidence type="ECO:0000256" key="4">
    <source>
        <dbReference type="ARBA" id="ARBA00022975"/>
    </source>
</evidence>
<feature type="binding site" evidence="7">
    <location>
        <position position="271"/>
    </location>
    <ligand>
        <name>carbamoyl phosphate</name>
        <dbReference type="ChEBI" id="CHEBI:58228"/>
    </ligand>
</feature>
<comment type="similarity">
    <text evidence="2 7">Belongs to the aspartate/ornithine carbamoyltransferase superfamily. ATCase family.</text>
</comment>
<evidence type="ECO:0000256" key="6">
    <source>
        <dbReference type="ARBA" id="ARBA00048859"/>
    </source>
</evidence>
<dbReference type="GO" id="GO:0006520">
    <property type="term" value="P:amino acid metabolic process"/>
    <property type="evidence" value="ECO:0007669"/>
    <property type="project" value="InterPro"/>
</dbReference>
<dbReference type="RefSeq" id="WP_096803316.1">
    <property type="nucleotide sequence ID" value="NZ_CP023563.1"/>
</dbReference>
<evidence type="ECO:0000313" key="10">
    <source>
        <dbReference type="EMBL" id="ATG52200.1"/>
    </source>
</evidence>
<dbReference type="PRINTS" id="PR00101">
    <property type="entry name" value="ATCASE"/>
</dbReference>
<dbReference type="PANTHER" id="PTHR45753">
    <property type="entry name" value="ORNITHINE CARBAMOYLTRANSFERASE, MITOCHONDRIAL"/>
    <property type="match status" value="1"/>
</dbReference>
<feature type="domain" description="Aspartate/ornithine carbamoyltransferase carbamoyl-P binding" evidence="9">
    <location>
        <begin position="2"/>
        <end position="146"/>
    </location>
</feature>
<dbReference type="Pfam" id="PF00185">
    <property type="entry name" value="OTCace"/>
    <property type="match status" value="1"/>
</dbReference>
<dbReference type="GO" id="GO:0004070">
    <property type="term" value="F:aspartate carbamoyltransferase activity"/>
    <property type="evidence" value="ECO:0007669"/>
    <property type="project" value="UniProtKB-UniRule"/>
</dbReference>
<feature type="binding site" evidence="7">
    <location>
        <position position="134"/>
    </location>
    <ligand>
        <name>carbamoyl phosphate</name>
        <dbReference type="ChEBI" id="CHEBI:58228"/>
    </ligand>
</feature>
<dbReference type="PRINTS" id="PR00100">
    <property type="entry name" value="AOTCASE"/>
</dbReference>
<dbReference type="NCBIfam" id="TIGR00670">
    <property type="entry name" value="asp_carb_tr"/>
    <property type="match status" value="1"/>
</dbReference>
<proteinExistence type="inferred from homology"/>
<comment type="catalytic activity">
    <reaction evidence="6 7">
        <text>carbamoyl phosphate + L-aspartate = N-carbamoyl-L-aspartate + phosphate + H(+)</text>
        <dbReference type="Rhea" id="RHEA:20013"/>
        <dbReference type="ChEBI" id="CHEBI:15378"/>
        <dbReference type="ChEBI" id="CHEBI:29991"/>
        <dbReference type="ChEBI" id="CHEBI:32814"/>
        <dbReference type="ChEBI" id="CHEBI:43474"/>
        <dbReference type="ChEBI" id="CHEBI:58228"/>
        <dbReference type="EC" id="2.1.3.2"/>
    </reaction>
</comment>
<dbReference type="KEGG" id="brz:CFK38_12190"/>
<feature type="binding site" evidence="7">
    <location>
        <position position="82"/>
    </location>
    <ligand>
        <name>L-aspartate</name>
        <dbReference type="ChEBI" id="CHEBI:29991"/>
    </ligand>
</feature>
<feature type="binding site" evidence="7">
    <location>
        <position position="137"/>
    </location>
    <ligand>
        <name>carbamoyl phosphate</name>
        <dbReference type="ChEBI" id="CHEBI:58228"/>
    </ligand>
</feature>
<dbReference type="UniPathway" id="UPA00070">
    <property type="reaction ID" value="UER00116"/>
</dbReference>
<dbReference type="FunFam" id="3.40.50.1370:FF:000012">
    <property type="entry name" value="Aspartate carbamoyltransferase"/>
    <property type="match status" value="1"/>
</dbReference>
<dbReference type="InterPro" id="IPR006130">
    <property type="entry name" value="Asp/Orn_carbamoylTrfase"/>
</dbReference>
<dbReference type="FunFam" id="3.40.50.1370:FF:000007">
    <property type="entry name" value="Aspartate carbamoyltransferase"/>
    <property type="match status" value="1"/>
</dbReference>